<organism evidence="1">
    <name type="scientific">bioreactor metagenome</name>
    <dbReference type="NCBI Taxonomy" id="1076179"/>
    <lineage>
        <taxon>unclassified sequences</taxon>
        <taxon>metagenomes</taxon>
        <taxon>ecological metagenomes</taxon>
    </lineage>
</organism>
<protein>
    <submittedName>
        <fullName evidence="1">Uncharacterized protein</fullName>
    </submittedName>
</protein>
<comment type="caution">
    <text evidence="1">The sequence shown here is derived from an EMBL/GenBank/DDBJ whole genome shotgun (WGS) entry which is preliminary data.</text>
</comment>
<name>A0A645F8Z8_9ZZZZ</name>
<dbReference type="AlphaFoldDB" id="A0A645F8Z8"/>
<gene>
    <name evidence="1" type="ORF">SDC9_158135</name>
</gene>
<dbReference type="AntiFam" id="ANF00122">
    <property type="entry name" value="Shadow ORF (opposite clpB)"/>
</dbReference>
<sequence>MAPSVILTPWNTSYRSFRPRRMATVSSTVGSATITGWNRRSSAASFSIYWRYSLRVVAPIQCSSPRASMGLSRFPASIEPSVLPAPTMVCSSSMNRIMRPSDFLTSLRTAFSRSSNSPRYLAPAISAPMSRAKMVLSFRALGTSPFTIR</sequence>
<accession>A0A645F8Z8</accession>
<evidence type="ECO:0000313" key="1">
    <source>
        <dbReference type="EMBL" id="MPN10838.1"/>
    </source>
</evidence>
<dbReference type="EMBL" id="VSSQ01057022">
    <property type="protein sequence ID" value="MPN10838.1"/>
    <property type="molecule type" value="Genomic_DNA"/>
</dbReference>
<proteinExistence type="predicted"/>
<reference evidence="1" key="1">
    <citation type="submission" date="2019-08" db="EMBL/GenBank/DDBJ databases">
        <authorList>
            <person name="Kucharzyk K."/>
            <person name="Murdoch R.W."/>
            <person name="Higgins S."/>
            <person name="Loffler F."/>
        </authorList>
    </citation>
    <scope>NUCLEOTIDE SEQUENCE</scope>
</reference>